<gene>
    <name evidence="1" type="ORF">Y1Q_0013844</name>
</gene>
<sequence length="116" mass="12416">MSSKDFFSQRSKNGLMMTSLPGEREKSFLSPRWGDLGCMELDTLGGGDAIETCDNPAHLLVMLIAVVPGFLLDPGSRPYRPCLSRCPWQVESLVNEGDQAGTGAVPKPGVVAVGCF</sequence>
<keyword evidence="2" id="KW-1185">Reference proteome</keyword>
<organism evidence="1 2">
    <name type="scientific">Alligator mississippiensis</name>
    <name type="common">American alligator</name>
    <dbReference type="NCBI Taxonomy" id="8496"/>
    <lineage>
        <taxon>Eukaryota</taxon>
        <taxon>Metazoa</taxon>
        <taxon>Chordata</taxon>
        <taxon>Craniata</taxon>
        <taxon>Vertebrata</taxon>
        <taxon>Euteleostomi</taxon>
        <taxon>Archelosauria</taxon>
        <taxon>Archosauria</taxon>
        <taxon>Crocodylia</taxon>
        <taxon>Alligatoridae</taxon>
        <taxon>Alligatorinae</taxon>
        <taxon>Alligator</taxon>
    </lineage>
</organism>
<name>A0A151NFS5_ALLMI</name>
<protein>
    <submittedName>
        <fullName evidence="1">Uncharacterized protein</fullName>
    </submittedName>
</protein>
<dbReference type="EMBL" id="AKHW03003146">
    <property type="protein sequence ID" value="KYO35637.1"/>
    <property type="molecule type" value="Genomic_DNA"/>
</dbReference>
<accession>A0A151NFS5</accession>
<reference evidence="1 2" key="1">
    <citation type="journal article" date="2012" name="Genome Biol.">
        <title>Sequencing three crocodilian genomes to illuminate the evolution of archosaurs and amniotes.</title>
        <authorList>
            <person name="St John J.A."/>
            <person name="Braun E.L."/>
            <person name="Isberg S.R."/>
            <person name="Miles L.G."/>
            <person name="Chong A.Y."/>
            <person name="Gongora J."/>
            <person name="Dalzell P."/>
            <person name="Moran C."/>
            <person name="Bed'hom B."/>
            <person name="Abzhanov A."/>
            <person name="Burgess S.C."/>
            <person name="Cooksey A.M."/>
            <person name="Castoe T.A."/>
            <person name="Crawford N.G."/>
            <person name="Densmore L.D."/>
            <person name="Drew J.C."/>
            <person name="Edwards S.V."/>
            <person name="Faircloth B.C."/>
            <person name="Fujita M.K."/>
            <person name="Greenwold M.J."/>
            <person name="Hoffmann F.G."/>
            <person name="Howard J.M."/>
            <person name="Iguchi T."/>
            <person name="Janes D.E."/>
            <person name="Khan S.Y."/>
            <person name="Kohno S."/>
            <person name="de Koning A.J."/>
            <person name="Lance S.L."/>
            <person name="McCarthy F.M."/>
            <person name="McCormack J.E."/>
            <person name="Merchant M.E."/>
            <person name="Peterson D.G."/>
            <person name="Pollock D.D."/>
            <person name="Pourmand N."/>
            <person name="Raney B.J."/>
            <person name="Roessler K.A."/>
            <person name="Sanford J.R."/>
            <person name="Sawyer R.H."/>
            <person name="Schmidt C.J."/>
            <person name="Triplett E.W."/>
            <person name="Tuberville T.D."/>
            <person name="Venegas-Anaya M."/>
            <person name="Howard J.T."/>
            <person name="Jarvis E.D."/>
            <person name="Guillette L.J.Jr."/>
            <person name="Glenn T.C."/>
            <person name="Green R.E."/>
            <person name="Ray D.A."/>
        </authorList>
    </citation>
    <scope>NUCLEOTIDE SEQUENCE [LARGE SCALE GENOMIC DNA]</scope>
    <source>
        <strain evidence="1">KSC_2009_1</strain>
    </source>
</reference>
<evidence type="ECO:0000313" key="2">
    <source>
        <dbReference type="Proteomes" id="UP000050525"/>
    </source>
</evidence>
<dbReference type="Proteomes" id="UP000050525">
    <property type="component" value="Unassembled WGS sequence"/>
</dbReference>
<proteinExistence type="predicted"/>
<comment type="caution">
    <text evidence="1">The sequence shown here is derived from an EMBL/GenBank/DDBJ whole genome shotgun (WGS) entry which is preliminary data.</text>
</comment>
<dbReference type="AlphaFoldDB" id="A0A151NFS5"/>
<evidence type="ECO:0000313" key="1">
    <source>
        <dbReference type="EMBL" id="KYO35637.1"/>
    </source>
</evidence>